<dbReference type="Proteomes" id="UP000282125">
    <property type="component" value="Unassembled WGS sequence"/>
</dbReference>
<keyword evidence="2" id="KW-1185">Reference proteome</keyword>
<evidence type="ECO:0008006" key="3">
    <source>
        <dbReference type="Google" id="ProtNLM"/>
    </source>
</evidence>
<proteinExistence type="predicted"/>
<dbReference type="RefSeq" id="WP_124963070.1">
    <property type="nucleotide sequence ID" value="NZ_RRAZ01000001.1"/>
</dbReference>
<dbReference type="EMBL" id="RRAZ01000001">
    <property type="protein sequence ID" value="RRH78494.1"/>
    <property type="molecule type" value="Genomic_DNA"/>
</dbReference>
<evidence type="ECO:0000313" key="1">
    <source>
        <dbReference type="EMBL" id="RRH78494.1"/>
    </source>
</evidence>
<comment type="caution">
    <text evidence="1">The sequence shown here is derived from an EMBL/GenBank/DDBJ whole genome shotgun (WGS) entry which is preliminary data.</text>
</comment>
<dbReference type="SUPFAM" id="SSF56112">
    <property type="entry name" value="Protein kinase-like (PK-like)"/>
    <property type="match status" value="1"/>
</dbReference>
<dbReference type="Gene3D" id="1.10.510.10">
    <property type="entry name" value="Transferase(Phosphotransferase) domain 1"/>
    <property type="match status" value="1"/>
</dbReference>
<gene>
    <name evidence="1" type="ORF">EG244_00630</name>
</gene>
<dbReference type="OrthoDB" id="7839681at2"/>
<protein>
    <recommendedName>
        <fullName evidence="3">Serine/threonine protein phosphatase</fullName>
    </recommendedName>
</protein>
<dbReference type="AlphaFoldDB" id="A0A3P3DWX3"/>
<dbReference type="InterPro" id="IPR011009">
    <property type="entry name" value="Kinase-like_dom_sf"/>
</dbReference>
<evidence type="ECO:0000313" key="2">
    <source>
        <dbReference type="Proteomes" id="UP000282125"/>
    </source>
</evidence>
<reference evidence="1 2" key="1">
    <citation type="submission" date="2018-11" db="EMBL/GenBank/DDBJ databases">
        <title>Gemmobacter sp. nov., YIM 102744-1 draft genome.</title>
        <authorList>
            <person name="Li G."/>
            <person name="Jiang Y."/>
        </authorList>
    </citation>
    <scope>NUCLEOTIDE SEQUENCE [LARGE SCALE GENOMIC DNA]</scope>
    <source>
        <strain evidence="1 2">YIM 102744-1</strain>
    </source>
</reference>
<name>A0A3P3DWX3_9RHOB</name>
<organism evidence="1 2">
    <name type="scientific">Falsigemmobacter faecalis</name>
    <dbReference type="NCBI Taxonomy" id="2488730"/>
    <lineage>
        <taxon>Bacteria</taxon>
        <taxon>Pseudomonadati</taxon>
        <taxon>Pseudomonadota</taxon>
        <taxon>Alphaproteobacteria</taxon>
        <taxon>Rhodobacterales</taxon>
        <taxon>Paracoccaceae</taxon>
        <taxon>Falsigemmobacter</taxon>
    </lineage>
</organism>
<accession>A0A3P3DWX3</accession>
<sequence>MQPVSEYFDPALPAPLREALAQALKAPPQRVQRVSGGGEALWLKRTEDSLSLWWRILKGNSRRAFEADRLALKDLARQQLPVPAIRAEGPDFFATTEIGTPVAHLLRGAQNAEELAPALEAAGRALGAFHAAGVVHGRPKLRDICWDGDQARLIDFERYRRDNSSPKLMAQDMLVLLHSLFSLRLEGDAEARLALKGWLSVAPEGMAEALVKRAKALAWLRPASRLALMRRAGSSEMIAMPVTLDWILATLR</sequence>